<accession>A0AA38UCB3</accession>
<evidence type="ECO:0000256" key="1">
    <source>
        <dbReference type="SAM" id="MobiDB-lite"/>
    </source>
</evidence>
<keyword evidence="3" id="KW-1185">Reference proteome</keyword>
<dbReference type="Proteomes" id="UP001163846">
    <property type="component" value="Unassembled WGS sequence"/>
</dbReference>
<dbReference type="EMBL" id="MU806296">
    <property type="protein sequence ID" value="KAJ3836746.1"/>
    <property type="molecule type" value="Genomic_DNA"/>
</dbReference>
<feature type="compositionally biased region" description="Polar residues" evidence="1">
    <location>
        <begin position="1"/>
        <end position="10"/>
    </location>
</feature>
<evidence type="ECO:0000313" key="2">
    <source>
        <dbReference type="EMBL" id="KAJ3836746.1"/>
    </source>
</evidence>
<feature type="compositionally biased region" description="Low complexity" evidence="1">
    <location>
        <begin position="70"/>
        <end position="84"/>
    </location>
</feature>
<gene>
    <name evidence="2" type="ORF">F5878DRAFT_726568</name>
</gene>
<feature type="compositionally biased region" description="Polar residues" evidence="1">
    <location>
        <begin position="49"/>
        <end position="59"/>
    </location>
</feature>
<organism evidence="2 3">
    <name type="scientific">Lentinula raphanica</name>
    <dbReference type="NCBI Taxonomy" id="153919"/>
    <lineage>
        <taxon>Eukaryota</taxon>
        <taxon>Fungi</taxon>
        <taxon>Dikarya</taxon>
        <taxon>Basidiomycota</taxon>
        <taxon>Agaricomycotina</taxon>
        <taxon>Agaricomycetes</taxon>
        <taxon>Agaricomycetidae</taxon>
        <taxon>Agaricales</taxon>
        <taxon>Marasmiineae</taxon>
        <taxon>Omphalotaceae</taxon>
        <taxon>Lentinula</taxon>
    </lineage>
</organism>
<comment type="caution">
    <text evidence="2">The sequence shown here is derived from an EMBL/GenBank/DDBJ whole genome shotgun (WGS) entry which is preliminary data.</text>
</comment>
<reference evidence="2" key="1">
    <citation type="submission" date="2022-08" db="EMBL/GenBank/DDBJ databases">
        <authorList>
            <consortium name="DOE Joint Genome Institute"/>
            <person name="Min B."/>
            <person name="Riley R."/>
            <person name="Sierra-Patev S."/>
            <person name="Naranjo-Ortiz M."/>
            <person name="Looney B."/>
            <person name="Konkel Z."/>
            <person name="Slot J.C."/>
            <person name="Sakamoto Y."/>
            <person name="Steenwyk J.L."/>
            <person name="Rokas A."/>
            <person name="Carro J."/>
            <person name="Camarero S."/>
            <person name="Ferreira P."/>
            <person name="Molpeceres G."/>
            <person name="Ruiz-Duenas F.J."/>
            <person name="Serrano A."/>
            <person name="Henrissat B."/>
            <person name="Drula E."/>
            <person name="Hughes K.W."/>
            <person name="Mata J.L."/>
            <person name="Ishikawa N.K."/>
            <person name="Vargas-Isla R."/>
            <person name="Ushijima S."/>
            <person name="Smith C.A."/>
            <person name="Ahrendt S."/>
            <person name="Andreopoulos W."/>
            <person name="He G."/>
            <person name="Labutti K."/>
            <person name="Lipzen A."/>
            <person name="Ng V."/>
            <person name="Sandor L."/>
            <person name="Barry K."/>
            <person name="Martinez A.T."/>
            <person name="Xiao Y."/>
            <person name="Gibbons J.G."/>
            <person name="Terashima K."/>
            <person name="Hibbett D.S."/>
            <person name="Grigoriev I.V."/>
        </authorList>
    </citation>
    <scope>NUCLEOTIDE SEQUENCE</scope>
    <source>
        <strain evidence="2">TFB9207</strain>
    </source>
</reference>
<sequence>MSGNRYQTVKNGWGSRPNFQHSHGLNMTPEHISEGNAILDGYMRHDNHSSNANTSHSQNAGKAKGGSSGGSAKSGTNAKSGGRT</sequence>
<evidence type="ECO:0000313" key="3">
    <source>
        <dbReference type="Proteomes" id="UP001163846"/>
    </source>
</evidence>
<proteinExistence type="predicted"/>
<protein>
    <submittedName>
        <fullName evidence="2">Uncharacterized protein</fullName>
    </submittedName>
</protein>
<dbReference type="AlphaFoldDB" id="A0AA38UCB3"/>
<feature type="region of interest" description="Disordered" evidence="1">
    <location>
        <begin position="1"/>
        <end position="84"/>
    </location>
</feature>
<name>A0AA38UCB3_9AGAR</name>